<keyword evidence="7" id="KW-0626">Porin</keyword>
<dbReference type="GO" id="GO:0006811">
    <property type="term" value="P:monoatomic ion transport"/>
    <property type="evidence" value="ECO:0007669"/>
    <property type="project" value="UniProtKB-KW"/>
</dbReference>
<accession>Q1YSA2</accession>
<dbReference type="GO" id="GO:0046930">
    <property type="term" value="C:pore complex"/>
    <property type="evidence" value="ECO:0007669"/>
    <property type="project" value="UniProtKB-KW"/>
</dbReference>
<dbReference type="InterPro" id="IPR027385">
    <property type="entry name" value="Beta-barrel_OMP"/>
</dbReference>
<evidence type="ECO:0000256" key="10">
    <source>
        <dbReference type="PROSITE-ProRule" id="PRU00473"/>
    </source>
</evidence>
<dbReference type="PROSITE" id="PS51123">
    <property type="entry name" value="OMPA_2"/>
    <property type="match status" value="1"/>
</dbReference>
<evidence type="ECO:0000256" key="7">
    <source>
        <dbReference type="ARBA" id="ARBA00023114"/>
    </source>
</evidence>
<keyword evidence="14" id="KW-1185">Reference proteome</keyword>
<reference evidence="13 14" key="1">
    <citation type="submission" date="2006-03" db="EMBL/GenBank/DDBJ databases">
        <authorList>
            <person name="Giovannoni S.J."/>
            <person name="Cho J.-C."/>
            <person name="Ferriera S."/>
            <person name="Johnson J."/>
            <person name="Kravitz S."/>
            <person name="Halpern A."/>
            <person name="Remington K."/>
            <person name="Beeson K."/>
            <person name="Tran B."/>
            <person name="Rogers Y.-H."/>
            <person name="Friedman R."/>
            <person name="Venter J.C."/>
        </authorList>
    </citation>
    <scope>NUCLEOTIDE SEQUENCE [LARGE SCALE GENOMIC DNA]</scope>
    <source>
        <strain evidence="13 14">HTCC2207</strain>
    </source>
</reference>
<evidence type="ECO:0000313" key="14">
    <source>
        <dbReference type="Proteomes" id="UP000005555"/>
    </source>
</evidence>
<comment type="subcellular location">
    <subcellularLocation>
        <location evidence="1">Cell outer membrane</location>
        <topology evidence="1">Multi-pass membrane protein</topology>
    </subcellularLocation>
</comment>
<dbReference type="SUPFAM" id="SSF56925">
    <property type="entry name" value="OMPA-like"/>
    <property type="match status" value="1"/>
</dbReference>
<dbReference type="SUPFAM" id="SSF103088">
    <property type="entry name" value="OmpA-like"/>
    <property type="match status" value="1"/>
</dbReference>
<dbReference type="STRING" id="314287.GB2207_11823"/>
<keyword evidence="2" id="KW-0813">Transport</keyword>
<evidence type="ECO:0000256" key="5">
    <source>
        <dbReference type="ARBA" id="ARBA00022729"/>
    </source>
</evidence>
<dbReference type="eggNOG" id="COG2885">
    <property type="taxonomic scope" value="Bacteria"/>
</dbReference>
<evidence type="ECO:0000256" key="2">
    <source>
        <dbReference type="ARBA" id="ARBA00022448"/>
    </source>
</evidence>
<feature type="signal peptide" evidence="11">
    <location>
        <begin position="1"/>
        <end position="21"/>
    </location>
</feature>
<dbReference type="AlphaFoldDB" id="Q1YSA2"/>
<dbReference type="InterPro" id="IPR050330">
    <property type="entry name" value="Bact_OuterMem_StrucFunc"/>
</dbReference>
<dbReference type="CDD" id="cd07185">
    <property type="entry name" value="OmpA_C-like"/>
    <property type="match status" value="1"/>
</dbReference>
<keyword evidence="9" id="KW-0998">Cell outer membrane</keyword>
<dbReference type="Proteomes" id="UP000005555">
    <property type="component" value="Unassembled WGS sequence"/>
</dbReference>
<feature type="domain" description="OmpA-like" evidence="12">
    <location>
        <begin position="202"/>
        <end position="320"/>
    </location>
</feature>
<dbReference type="InterPro" id="IPR011250">
    <property type="entry name" value="OMP/PagP_B-barrel"/>
</dbReference>
<dbReference type="HOGENOM" id="CLU_031536_2_0_6"/>
<dbReference type="Pfam" id="PF13505">
    <property type="entry name" value="OMP_b-brl"/>
    <property type="match status" value="1"/>
</dbReference>
<dbReference type="InterPro" id="IPR006664">
    <property type="entry name" value="OMP_bac"/>
</dbReference>
<dbReference type="Pfam" id="PF00691">
    <property type="entry name" value="OmpA"/>
    <property type="match status" value="1"/>
</dbReference>
<keyword evidence="5 11" id="KW-0732">Signal</keyword>
<evidence type="ECO:0000256" key="6">
    <source>
        <dbReference type="ARBA" id="ARBA00023065"/>
    </source>
</evidence>
<dbReference type="GO" id="GO:0009279">
    <property type="term" value="C:cell outer membrane"/>
    <property type="evidence" value="ECO:0007669"/>
    <property type="project" value="UniProtKB-SubCell"/>
</dbReference>
<evidence type="ECO:0000256" key="9">
    <source>
        <dbReference type="ARBA" id="ARBA00023237"/>
    </source>
</evidence>
<dbReference type="PANTHER" id="PTHR30329:SF21">
    <property type="entry name" value="LIPOPROTEIN YIAD-RELATED"/>
    <property type="match status" value="1"/>
</dbReference>
<proteinExistence type="predicted"/>
<name>Q1YSA2_9GAMM</name>
<dbReference type="InterPro" id="IPR036737">
    <property type="entry name" value="OmpA-like_sf"/>
</dbReference>
<dbReference type="GO" id="GO:0015288">
    <property type="term" value="F:porin activity"/>
    <property type="evidence" value="ECO:0007669"/>
    <property type="project" value="UniProtKB-KW"/>
</dbReference>
<keyword evidence="4" id="KW-0812">Transmembrane</keyword>
<dbReference type="Gene3D" id="3.30.1330.60">
    <property type="entry name" value="OmpA-like domain"/>
    <property type="match status" value="1"/>
</dbReference>
<evidence type="ECO:0000259" key="12">
    <source>
        <dbReference type="PROSITE" id="PS51123"/>
    </source>
</evidence>
<evidence type="ECO:0000256" key="1">
    <source>
        <dbReference type="ARBA" id="ARBA00004571"/>
    </source>
</evidence>
<keyword evidence="6" id="KW-0406">Ion transport</keyword>
<evidence type="ECO:0000256" key="3">
    <source>
        <dbReference type="ARBA" id="ARBA00022452"/>
    </source>
</evidence>
<dbReference type="Gene3D" id="2.40.160.20">
    <property type="match status" value="1"/>
</dbReference>
<keyword evidence="3" id="KW-1134">Transmembrane beta strand</keyword>
<dbReference type="OrthoDB" id="9805832at2"/>
<evidence type="ECO:0000256" key="8">
    <source>
        <dbReference type="ARBA" id="ARBA00023136"/>
    </source>
</evidence>
<evidence type="ECO:0000313" key="13">
    <source>
        <dbReference type="EMBL" id="EAS47304.1"/>
    </source>
</evidence>
<evidence type="ECO:0000256" key="11">
    <source>
        <dbReference type="SAM" id="SignalP"/>
    </source>
</evidence>
<organism evidence="13 14">
    <name type="scientific">gamma proteobacterium HTCC2207</name>
    <dbReference type="NCBI Taxonomy" id="314287"/>
    <lineage>
        <taxon>Bacteria</taxon>
        <taxon>Pseudomonadati</taxon>
        <taxon>Pseudomonadota</taxon>
        <taxon>Gammaproteobacteria</taxon>
        <taxon>Cellvibrionales</taxon>
        <taxon>Porticoccaceae</taxon>
        <taxon>SAR92 clade</taxon>
    </lineage>
</organism>
<feature type="chain" id="PRO_5004198184" evidence="11">
    <location>
        <begin position="22"/>
        <end position="324"/>
    </location>
</feature>
<dbReference type="InterPro" id="IPR006665">
    <property type="entry name" value="OmpA-like"/>
</dbReference>
<sequence>MKSAKGLLGAMTLVIAGAATAADDWYLGVTAGHYDLDGERAIVEDHNSVTAGVQVGKYVSDTLALELGYGANAGHDNFDVLSLNGLLWLNNSDATNWSPYVLFGLNQYDFQDASNLVLDHDDRSTQIMVGVGMGTRFDYGLEFRADLRGMAGHDEDGEDVGVQFSLNKVFGSKSAAPARVAAPVVSQAIAEPEVEVEQEPEQEVRTITVRLNVEFEFNKDTVLAVYGDQLDAIAAAMKAQDDIDLVLEGHTDSRGADQYNMSLSDRRAKAVKAKLVEDYGIPAARISAVGYGETQPIATNETDEGRARNRRVVGEMSFSEVYNF</sequence>
<protein>
    <submittedName>
        <fullName evidence="13">OmpA domain protein</fullName>
    </submittedName>
</protein>
<gene>
    <name evidence="13" type="ORF">GB2207_11823</name>
</gene>
<dbReference type="PRINTS" id="PR01021">
    <property type="entry name" value="OMPADOMAIN"/>
</dbReference>
<evidence type="ECO:0000256" key="4">
    <source>
        <dbReference type="ARBA" id="ARBA00022692"/>
    </source>
</evidence>
<comment type="caution">
    <text evidence="13">The sequence shown here is derived from an EMBL/GenBank/DDBJ whole genome shotgun (WGS) entry which is preliminary data.</text>
</comment>
<dbReference type="EMBL" id="AAPI01000003">
    <property type="protein sequence ID" value="EAS47304.1"/>
    <property type="molecule type" value="Genomic_DNA"/>
</dbReference>
<keyword evidence="8 10" id="KW-0472">Membrane</keyword>
<dbReference type="PANTHER" id="PTHR30329">
    <property type="entry name" value="STATOR ELEMENT OF FLAGELLAR MOTOR COMPLEX"/>
    <property type="match status" value="1"/>
</dbReference>